<proteinExistence type="predicted"/>
<accession>A0A915DUA2</accession>
<feature type="region of interest" description="Disordered" evidence="1">
    <location>
        <begin position="1"/>
        <end position="31"/>
    </location>
</feature>
<reference evidence="3" key="1">
    <citation type="submission" date="2022-11" db="UniProtKB">
        <authorList>
            <consortium name="WormBaseParasite"/>
        </authorList>
    </citation>
    <scope>IDENTIFICATION</scope>
</reference>
<evidence type="ECO:0000313" key="3">
    <source>
        <dbReference type="WBParaSite" id="jg23734"/>
    </source>
</evidence>
<organism evidence="2 3">
    <name type="scientific">Ditylenchus dipsaci</name>
    <dbReference type="NCBI Taxonomy" id="166011"/>
    <lineage>
        <taxon>Eukaryota</taxon>
        <taxon>Metazoa</taxon>
        <taxon>Ecdysozoa</taxon>
        <taxon>Nematoda</taxon>
        <taxon>Chromadorea</taxon>
        <taxon>Rhabditida</taxon>
        <taxon>Tylenchina</taxon>
        <taxon>Tylenchomorpha</taxon>
        <taxon>Sphaerularioidea</taxon>
        <taxon>Anguinidae</taxon>
        <taxon>Anguininae</taxon>
        <taxon>Ditylenchus</taxon>
    </lineage>
</organism>
<protein>
    <submittedName>
        <fullName evidence="3">Uncharacterized protein</fullName>
    </submittedName>
</protein>
<feature type="compositionally biased region" description="Polar residues" evidence="1">
    <location>
        <begin position="1"/>
        <end position="11"/>
    </location>
</feature>
<evidence type="ECO:0000313" key="2">
    <source>
        <dbReference type="Proteomes" id="UP000887574"/>
    </source>
</evidence>
<dbReference type="AlphaFoldDB" id="A0A915DUA2"/>
<sequence>MDNEDGASTSWAAPDHGKTTTSQFRRNNHYIHPTSASAEECDQLCQDENYQNHTSTTSPTRIVIVLTVTSGCCPPAAF</sequence>
<keyword evidence="2" id="KW-1185">Reference proteome</keyword>
<name>A0A915DUA2_9BILA</name>
<evidence type="ECO:0000256" key="1">
    <source>
        <dbReference type="SAM" id="MobiDB-lite"/>
    </source>
</evidence>
<dbReference type="WBParaSite" id="jg23734">
    <property type="protein sequence ID" value="jg23734"/>
    <property type="gene ID" value="jg23734"/>
</dbReference>
<dbReference type="Proteomes" id="UP000887574">
    <property type="component" value="Unplaced"/>
</dbReference>